<keyword evidence="2" id="KW-1185">Reference proteome</keyword>
<dbReference type="Proteomes" id="UP000008022">
    <property type="component" value="Unassembled WGS sequence"/>
</dbReference>
<organism evidence="1 2">
    <name type="scientific">Oryza rufipogon</name>
    <name type="common">Brownbeard rice</name>
    <name type="synonym">Asian wild rice</name>
    <dbReference type="NCBI Taxonomy" id="4529"/>
    <lineage>
        <taxon>Eukaryota</taxon>
        <taxon>Viridiplantae</taxon>
        <taxon>Streptophyta</taxon>
        <taxon>Embryophyta</taxon>
        <taxon>Tracheophyta</taxon>
        <taxon>Spermatophyta</taxon>
        <taxon>Magnoliopsida</taxon>
        <taxon>Liliopsida</taxon>
        <taxon>Poales</taxon>
        <taxon>Poaceae</taxon>
        <taxon>BOP clade</taxon>
        <taxon>Oryzoideae</taxon>
        <taxon>Oryzeae</taxon>
        <taxon>Oryzinae</taxon>
        <taxon>Oryza</taxon>
    </lineage>
</organism>
<proteinExistence type="predicted"/>
<evidence type="ECO:0000313" key="1">
    <source>
        <dbReference type="EnsemblPlants" id="ORUFI08G19000.1"/>
    </source>
</evidence>
<protein>
    <submittedName>
        <fullName evidence="1">Uncharacterized protein</fullName>
    </submittedName>
</protein>
<dbReference type="AlphaFoldDB" id="A0A0E0QJW0"/>
<dbReference type="HOGENOM" id="CLU_1317312_0_0_1"/>
<reference evidence="1" key="2">
    <citation type="submission" date="2015-06" db="UniProtKB">
        <authorList>
            <consortium name="EnsemblPlants"/>
        </authorList>
    </citation>
    <scope>IDENTIFICATION</scope>
</reference>
<accession>A0A0E0QJW0</accession>
<name>A0A0E0QJW0_ORYRU</name>
<sequence length="209" mass="23416">MARRQREVKREEKRGSSGLGFIGEEERSVWRRETGLGALGWRSAGGHERERRFRGLRETWRRRGCKGAVEAVDRAAGIESRAREHRRGAVKVGAQARQDVVGVLCFRAQEDKGERREAGFRREKVREDGGKGSLSLPFWAAGRRGAWERRPCQSAMRARNGSAAGILGGVGGNFGIGIWMRGRSRRRIQDGVLDILDLGKYSAMIQREG</sequence>
<dbReference type="Gramene" id="ORUFI08G19000.1">
    <property type="protein sequence ID" value="ORUFI08G19000.1"/>
    <property type="gene ID" value="ORUFI08G19000"/>
</dbReference>
<evidence type="ECO:0000313" key="2">
    <source>
        <dbReference type="Proteomes" id="UP000008022"/>
    </source>
</evidence>
<dbReference type="EnsemblPlants" id="ORUFI08G19000.1">
    <property type="protein sequence ID" value="ORUFI08G19000.1"/>
    <property type="gene ID" value="ORUFI08G19000"/>
</dbReference>
<reference evidence="2" key="1">
    <citation type="submission" date="2013-06" db="EMBL/GenBank/DDBJ databases">
        <authorList>
            <person name="Zhao Q."/>
        </authorList>
    </citation>
    <scope>NUCLEOTIDE SEQUENCE</scope>
    <source>
        <strain evidence="2">cv. W1943</strain>
    </source>
</reference>